<protein>
    <recommendedName>
        <fullName evidence="1">Bacterial Ig domain-containing protein</fullName>
    </recommendedName>
</protein>
<dbReference type="InterPro" id="IPR041498">
    <property type="entry name" value="Big_6"/>
</dbReference>
<accession>A0ABS0LR62</accession>
<dbReference type="NCBIfam" id="NF033510">
    <property type="entry name" value="Ca_tandemer"/>
    <property type="match status" value="1"/>
</dbReference>
<keyword evidence="3" id="KW-1185">Reference proteome</keyword>
<dbReference type="Pfam" id="PF17936">
    <property type="entry name" value="Big_6"/>
    <property type="match status" value="1"/>
</dbReference>
<feature type="domain" description="Bacterial Ig" evidence="1">
    <location>
        <begin position="30"/>
        <end position="99"/>
    </location>
</feature>
<evidence type="ECO:0000259" key="1">
    <source>
        <dbReference type="Pfam" id="PF17936"/>
    </source>
</evidence>
<name>A0ABS0LR62_9LACT</name>
<dbReference type="EMBL" id="JACBXQ010000002">
    <property type="protein sequence ID" value="MBG9985846.1"/>
    <property type="molecule type" value="Genomic_DNA"/>
</dbReference>
<dbReference type="InterPro" id="IPR013783">
    <property type="entry name" value="Ig-like_fold"/>
</dbReference>
<evidence type="ECO:0000313" key="2">
    <source>
        <dbReference type="EMBL" id="MBG9985846.1"/>
    </source>
</evidence>
<reference evidence="2 3" key="1">
    <citation type="submission" date="2020-07" db="EMBL/GenBank/DDBJ databases">
        <title>Facklamia lactis sp. nov., isolated from raw milk.</title>
        <authorList>
            <person name="Doll E.V."/>
            <person name="Huptas C."/>
            <person name="Staib L."/>
            <person name="Wenning M."/>
            <person name="Scherer S."/>
        </authorList>
    </citation>
    <scope>NUCLEOTIDE SEQUENCE [LARGE SCALE GENOMIC DNA]</scope>
    <source>
        <strain evidence="2 3">DSM 111018</strain>
    </source>
</reference>
<gene>
    <name evidence="2" type="ORF">HZY91_02935</name>
</gene>
<organism evidence="2 3">
    <name type="scientific">Facklamia lactis</name>
    <dbReference type="NCBI Taxonomy" id="2749967"/>
    <lineage>
        <taxon>Bacteria</taxon>
        <taxon>Bacillati</taxon>
        <taxon>Bacillota</taxon>
        <taxon>Bacilli</taxon>
        <taxon>Lactobacillales</taxon>
        <taxon>Aerococcaceae</taxon>
        <taxon>Facklamia</taxon>
    </lineage>
</organism>
<sequence length="247" mass="26600">MLSPIALGITNLEIYAEESQPVYIQTIHKQITINAVAQDDTSVSGTAGQESTVTVQFSDSNKETVDADSDGNWSVNVPQGSRLKNGDIVKATTGDKKGNIFYEEVIVGADSNAQAELKNNKGSIKNNEAKEIATSTSETSAVKDSEISKESKAQINFVKVNTVFEKNQTINGTSTPNATVLVFFDKTCDKEVVTANDKGEWTINVPSTIQLAKGDLLNVTSNSATNEQAFQQVKVQVANPTNHINEK</sequence>
<dbReference type="Proteomes" id="UP000721415">
    <property type="component" value="Unassembled WGS sequence"/>
</dbReference>
<evidence type="ECO:0000313" key="3">
    <source>
        <dbReference type="Proteomes" id="UP000721415"/>
    </source>
</evidence>
<dbReference type="Gene3D" id="2.60.40.10">
    <property type="entry name" value="Immunoglobulins"/>
    <property type="match status" value="2"/>
</dbReference>
<comment type="caution">
    <text evidence="2">The sequence shown here is derived from an EMBL/GenBank/DDBJ whole genome shotgun (WGS) entry which is preliminary data.</text>
</comment>
<proteinExistence type="predicted"/>